<sequence>MTGLQLNRREALAWSLAGLGTAALPGLAFAQDAAQADPAIDGVVQRFMAAFETPGIAVAVIRPGRPVYLKGYGVRTLGKPAPVGIHTRFGIASNSKAFTAASLAMLVEEGKVAWDKPVKDYLPDFRMHDPRVTELLTVRDLLVHNSGLALGAGDLMQFPATERPASDAIKALPFLAAERGFRTGYAYDNILYVVAGLLIEKLSGKPWHVFVSERLLKPIGMTDAVPALRFLNTQDVAGRHARLGPPVRGMGPMEVIAPDEGIMTDAAGGINASVSDVAKWLQLQLAGGKLPDGRALWSAAQQAELWKPQTIVASSDGPTEAWPARGVTQTYALGWFIQDFRGERLIHHSGGLSGQVTQTAMLPGRKAAVVVLSNTEDAVSGGIRNALLDQIIGAPAFDWVAAVRARVKKQEADGLAELGSGGVDTAPAGAPSLPLSAYAGRYRDPWYGDILVTTRGKGLHIDFLPTPVFKSMLEPWGKDTFRTRFPKGAGEDATVTFVVADSKVTGVTMKPLSPLADFSYDFQHLAFVPVG</sequence>
<evidence type="ECO:0000313" key="5">
    <source>
        <dbReference type="Proteomes" id="UP000309848"/>
    </source>
</evidence>
<dbReference type="RefSeq" id="WP_135982941.1">
    <property type="nucleotide sequence ID" value="NZ_JAASQM010000001.1"/>
</dbReference>
<evidence type="ECO:0000259" key="2">
    <source>
        <dbReference type="Pfam" id="PF00144"/>
    </source>
</evidence>
<organism evidence="4 5">
    <name type="scientific">Sphingomonas naasensis</name>
    <dbReference type="NCBI Taxonomy" id="1344951"/>
    <lineage>
        <taxon>Bacteria</taxon>
        <taxon>Pseudomonadati</taxon>
        <taxon>Pseudomonadota</taxon>
        <taxon>Alphaproteobacteria</taxon>
        <taxon>Sphingomonadales</taxon>
        <taxon>Sphingomonadaceae</taxon>
        <taxon>Sphingomonas</taxon>
    </lineage>
</organism>
<comment type="caution">
    <text evidence="4">The sequence shown here is derived from an EMBL/GenBank/DDBJ whole genome shotgun (WGS) entry which is preliminary data.</text>
</comment>
<gene>
    <name evidence="4" type="ORF">E5A74_04035</name>
</gene>
<dbReference type="Pfam" id="PF00144">
    <property type="entry name" value="Beta-lactamase"/>
    <property type="match status" value="1"/>
</dbReference>
<dbReference type="PANTHER" id="PTHR46825:SF15">
    <property type="entry name" value="BETA-LACTAMASE-RELATED DOMAIN-CONTAINING PROTEIN"/>
    <property type="match status" value="1"/>
</dbReference>
<dbReference type="PROSITE" id="PS51318">
    <property type="entry name" value="TAT"/>
    <property type="match status" value="1"/>
</dbReference>
<keyword evidence="4" id="KW-0378">Hydrolase</keyword>
<feature type="domain" description="Peptidase S12 Pab87-related C-terminal" evidence="3">
    <location>
        <begin position="428"/>
        <end position="527"/>
    </location>
</feature>
<dbReference type="AlphaFoldDB" id="A0A4S1WSE4"/>
<name>A0A4S1WSE4_9SPHN</name>
<dbReference type="InterPro" id="IPR050491">
    <property type="entry name" value="AmpC-like"/>
</dbReference>
<feature type="signal peptide" evidence="1">
    <location>
        <begin position="1"/>
        <end position="30"/>
    </location>
</feature>
<dbReference type="InterPro" id="IPR021860">
    <property type="entry name" value="Peptidase_S12_Pab87-rel_C"/>
</dbReference>
<dbReference type="InterPro" id="IPR012338">
    <property type="entry name" value="Beta-lactam/transpept-like"/>
</dbReference>
<accession>A0A4S1WSE4</accession>
<evidence type="ECO:0000313" key="4">
    <source>
        <dbReference type="EMBL" id="TGX46329.1"/>
    </source>
</evidence>
<keyword evidence="5" id="KW-1185">Reference proteome</keyword>
<dbReference type="SUPFAM" id="SSF56601">
    <property type="entry name" value="beta-lactamase/transpeptidase-like"/>
    <property type="match status" value="1"/>
</dbReference>
<feature type="domain" description="Beta-lactamase-related" evidence="2">
    <location>
        <begin position="41"/>
        <end position="385"/>
    </location>
</feature>
<reference evidence="4 5" key="1">
    <citation type="submission" date="2019-04" db="EMBL/GenBank/DDBJ databases">
        <title>Sphingomonas psychrotolerans sp. nov., isolated from soil in the Tianshan Mountains, Xinjiang, China.</title>
        <authorList>
            <person name="Luo Y."/>
            <person name="Sheng H."/>
        </authorList>
    </citation>
    <scope>NUCLEOTIDE SEQUENCE [LARGE SCALE GENOMIC DNA]</scope>
    <source>
        <strain evidence="4 5">KIS18-15</strain>
    </source>
</reference>
<dbReference type="InterPro" id="IPR001466">
    <property type="entry name" value="Beta-lactam-related"/>
</dbReference>
<dbReference type="Pfam" id="PF11954">
    <property type="entry name" value="DUF3471"/>
    <property type="match status" value="1"/>
</dbReference>
<evidence type="ECO:0000259" key="3">
    <source>
        <dbReference type="Pfam" id="PF11954"/>
    </source>
</evidence>
<dbReference type="InterPro" id="IPR006311">
    <property type="entry name" value="TAT_signal"/>
</dbReference>
<feature type="chain" id="PRO_5020747547" evidence="1">
    <location>
        <begin position="31"/>
        <end position="531"/>
    </location>
</feature>
<dbReference type="PANTHER" id="PTHR46825">
    <property type="entry name" value="D-ALANYL-D-ALANINE-CARBOXYPEPTIDASE/ENDOPEPTIDASE AMPH"/>
    <property type="match status" value="1"/>
</dbReference>
<proteinExistence type="predicted"/>
<keyword evidence="1" id="KW-0732">Signal</keyword>
<dbReference type="Proteomes" id="UP000309848">
    <property type="component" value="Unassembled WGS sequence"/>
</dbReference>
<dbReference type="EMBL" id="SRXU01000001">
    <property type="protein sequence ID" value="TGX46329.1"/>
    <property type="molecule type" value="Genomic_DNA"/>
</dbReference>
<dbReference type="Gene3D" id="3.40.710.10">
    <property type="entry name" value="DD-peptidase/beta-lactamase superfamily"/>
    <property type="match status" value="1"/>
</dbReference>
<protein>
    <submittedName>
        <fullName evidence="4">Serine hydrolase</fullName>
    </submittedName>
</protein>
<dbReference type="GO" id="GO:0016787">
    <property type="term" value="F:hydrolase activity"/>
    <property type="evidence" value="ECO:0007669"/>
    <property type="project" value="UniProtKB-KW"/>
</dbReference>
<dbReference type="Gene3D" id="2.40.128.600">
    <property type="match status" value="1"/>
</dbReference>
<dbReference type="OrthoDB" id="5377981at2"/>
<evidence type="ECO:0000256" key="1">
    <source>
        <dbReference type="SAM" id="SignalP"/>
    </source>
</evidence>